<keyword evidence="7" id="KW-0999">Mitochondrion inner membrane</keyword>
<evidence type="ECO:0000256" key="3">
    <source>
        <dbReference type="ARBA" id="ARBA00022448"/>
    </source>
</evidence>
<protein>
    <recommendedName>
        <fullName evidence="15">Mitochondrial potassium channel ATP-binding subunit</fullName>
    </recommendedName>
    <alternativeName>
        <fullName evidence="17">ATP-binding cassette sub-family B member 8, mitochondrial</fullName>
    </alternativeName>
    <alternativeName>
        <fullName evidence="16">Mitochondrial sulfonylurea-receptor</fullName>
    </alternativeName>
</protein>
<dbReference type="InterPro" id="IPR036640">
    <property type="entry name" value="ABC1_TM_sf"/>
</dbReference>
<evidence type="ECO:0000256" key="17">
    <source>
        <dbReference type="ARBA" id="ARBA00042968"/>
    </source>
</evidence>
<comment type="subcellular location">
    <subcellularLocation>
        <location evidence="1">Mitochondrion inner membrane</location>
        <topology evidence="1">Multi-pass membrane protein</topology>
    </subcellularLocation>
</comment>
<comment type="similarity">
    <text evidence="2">Belongs to the ABC transporter superfamily. ABCB family. Multidrug resistance exporter (TC 3.A.1.201) subfamily.</text>
</comment>
<keyword evidence="11" id="KW-1133">Transmembrane helix</keyword>
<sequence length="403" mass="44114">VGLSTAVADECLGNMRTVRAFAMEEQEAKLFSRELEKSTHLNELLGMGIGIFQAGTNLFLNGVVLGTLYIGGNMLSTGVLKPGDLMSFLVCAQTIQKSLGQLSILWGTYVRGMSAGARVFEYINEIPTIPVKGGKKIPYYSLKGEIEFKNVTFAYPTRPFQKVLSDFNLHVPPGKVVAIVGISGSGKSTLAQLVERFYDVSEGSITVDDIDIRELDPSWVRGKLIGFINQEPILFAYIYYGKYSLRTSKCYRRGAGLNFLSKVIQAAKEANADEFISSFSQGYHTIVGERGVTVSGGQKQRIAIARALIKNPSVLILDEATSALDAESEAVVQEELEKCMKGRTTIIIAHRLSTIQNADLIAVLSNGKLAELGTHQSLKRKGGIYSDLIKQQQKENKKGSWIL</sequence>
<dbReference type="EMBL" id="SEYY01020176">
    <property type="protein sequence ID" value="KAB7497522.1"/>
    <property type="molecule type" value="Genomic_DNA"/>
</dbReference>
<dbReference type="GO" id="GO:0016887">
    <property type="term" value="F:ATP hydrolysis activity"/>
    <property type="evidence" value="ECO:0007669"/>
    <property type="project" value="InterPro"/>
</dbReference>
<name>A0A5N5SU24_9CRUS</name>
<dbReference type="AlphaFoldDB" id="A0A5N5SU24"/>
<evidence type="ECO:0000256" key="8">
    <source>
        <dbReference type="ARBA" id="ARBA00022840"/>
    </source>
</evidence>
<feature type="domain" description="ABC transmembrane type-1" evidence="19">
    <location>
        <begin position="1"/>
        <end position="111"/>
    </location>
</feature>
<dbReference type="SMART" id="SM00382">
    <property type="entry name" value="AAA"/>
    <property type="match status" value="1"/>
</dbReference>
<dbReference type="Proteomes" id="UP000326759">
    <property type="component" value="Unassembled WGS sequence"/>
</dbReference>
<evidence type="ECO:0000256" key="5">
    <source>
        <dbReference type="ARBA" id="ARBA00022692"/>
    </source>
</evidence>
<dbReference type="GO" id="GO:0006813">
    <property type="term" value="P:potassium ion transport"/>
    <property type="evidence" value="ECO:0007669"/>
    <property type="project" value="UniProtKB-KW"/>
</dbReference>
<dbReference type="PROSITE" id="PS00211">
    <property type="entry name" value="ABC_TRANSPORTER_1"/>
    <property type="match status" value="1"/>
</dbReference>
<dbReference type="CDD" id="cd03249">
    <property type="entry name" value="ABC_MTABC3_MDL1_MDL2"/>
    <property type="match status" value="1"/>
</dbReference>
<keyword evidence="13" id="KW-0496">Mitochondrion</keyword>
<dbReference type="PANTHER" id="PTHR43394">
    <property type="entry name" value="ATP-DEPENDENT PERMEASE MDL1, MITOCHONDRIAL"/>
    <property type="match status" value="1"/>
</dbReference>
<reference evidence="20 21" key="1">
    <citation type="journal article" date="2019" name="PLoS Biol.">
        <title>Sex chromosomes control vertical transmission of feminizing Wolbachia symbionts in an isopod.</title>
        <authorList>
            <person name="Becking T."/>
            <person name="Chebbi M.A."/>
            <person name="Giraud I."/>
            <person name="Moumen B."/>
            <person name="Laverre T."/>
            <person name="Caubet Y."/>
            <person name="Peccoud J."/>
            <person name="Gilbert C."/>
            <person name="Cordaux R."/>
        </authorList>
    </citation>
    <scope>NUCLEOTIDE SEQUENCE [LARGE SCALE GENOMIC DNA]</scope>
    <source>
        <strain evidence="20">ANa2</strain>
        <tissue evidence="20">Whole body excluding digestive tract and cuticle</tissue>
    </source>
</reference>
<evidence type="ECO:0000256" key="11">
    <source>
        <dbReference type="ARBA" id="ARBA00022989"/>
    </source>
</evidence>
<evidence type="ECO:0000256" key="4">
    <source>
        <dbReference type="ARBA" id="ARBA00022538"/>
    </source>
</evidence>
<dbReference type="SUPFAM" id="SSF90123">
    <property type="entry name" value="ABC transporter transmembrane region"/>
    <property type="match status" value="1"/>
</dbReference>
<accession>A0A5N5SU24</accession>
<evidence type="ECO:0000259" key="19">
    <source>
        <dbReference type="PROSITE" id="PS50929"/>
    </source>
</evidence>
<dbReference type="FunFam" id="3.40.50.300:FF:000403">
    <property type="entry name" value="ATP-binding cassette sub-family B member 8, mitochondrial"/>
    <property type="match status" value="1"/>
</dbReference>
<dbReference type="PANTHER" id="PTHR43394:SF17">
    <property type="entry name" value="MITOCHONDRIAL POTASSIUM CHANNEL ATP-BINDING SUBUNIT"/>
    <property type="match status" value="1"/>
</dbReference>
<evidence type="ECO:0000256" key="2">
    <source>
        <dbReference type="ARBA" id="ARBA00007577"/>
    </source>
</evidence>
<keyword evidence="4" id="KW-0633">Potassium transport</keyword>
<organism evidence="20 21">
    <name type="scientific">Armadillidium nasatum</name>
    <dbReference type="NCBI Taxonomy" id="96803"/>
    <lineage>
        <taxon>Eukaryota</taxon>
        <taxon>Metazoa</taxon>
        <taxon>Ecdysozoa</taxon>
        <taxon>Arthropoda</taxon>
        <taxon>Crustacea</taxon>
        <taxon>Multicrustacea</taxon>
        <taxon>Malacostraca</taxon>
        <taxon>Eumalacostraca</taxon>
        <taxon>Peracarida</taxon>
        <taxon>Isopoda</taxon>
        <taxon>Oniscidea</taxon>
        <taxon>Crinocheta</taxon>
        <taxon>Armadillidiidae</taxon>
        <taxon>Armadillidium</taxon>
    </lineage>
</organism>
<evidence type="ECO:0000256" key="13">
    <source>
        <dbReference type="ARBA" id="ARBA00023128"/>
    </source>
</evidence>
<keyword evidence="8 20" id="KW-0067">ATP-binding</keyword>
<evidence type="ECO:0000256" key="14">
    <source>
        <dbReference type="ARBA" id="ARBA00023136"/>
    </source>
</evidence>
<dbReference type="GO" id="GO:0090374">
    <property type="term" value="P:oligopeptide export from mitochondrion"/>
    <property type="evidence" value="ECO:0007669"/>
    <property type="project" value="TreeGrafter"/>
</dbReference>
<evidence type="ECO:0000256" key="16">
    <source>
        <dbReference type="ARBA" id="ARBA00041416"/>
    </source>
</evidence>
<evidence type="ECO:0000313" key="21">
    <source>
        <dbReference type="Proteomes" id="UP000326759"/>
    </source>
</evidence>
<dbReference type="Gene3D" id="3.40.50.300">
    <property type="entry name" value="P-loop containing nucleotide triphosphate hydrolases"/>
    <property type="match status" value="1"/>
</dbReference>
<dbReference type="InterPro" id="IPR027417">
    <property type="entry name" value="P-loop_NTPase"/>
</dbReference>
<keyword evidence="5" id="KW-0812">Transmembrane</keyword>
<keyword evidence="14" id="KW-0472">Membrane</keyword>
<dbReference type="InterPro" id="IPR003593">
    <property type="entry name" value="AAA+_ATPase"/>
</dbReference>
<dbReference type="OrthoDB" id="6500128at2759"/>
<dbReference type="PROSITE" id="PS50893">
    <property type="entry name" value="ABC_TRANSPORTER_2"/>
    <property type="match status" value="1"/>
</dbReference>
<evidence type="ECO:0000313" key="20">
    <source>
        <dbReference type="EMBL" id="KAB7497522.1"/>
    </source>
</evidence>
<evidence type="ECO:0000256" key="1">
    <source>
        <dbReference type="ARBA" id="ARBA00004448"/>
    </source>
</evidence>
<evidence type="ECO:0000256" key="10">
    <source>
        <dbReference type="ARBA" id="ARBA00022958"/>
    </source>
</evidence>
<proteinExistence type="inferred from homology"/>
<comment type="caution">
    <text evidence="20">The sequence shown here is derived from an EMBL/GenBank/DDBJ whole genome shotgun (WGS) entry which is preliminary data.</text>
</comment>
<keyword evidence="3" id="KW-0813">Transport</keyword>
<evidence type="ECO:0000259" key="18">
    <source>
        <dbReference type="PROSITE" id="PS50893"/>
    </source>
</evidence>
<dbReference type="SUPFAM" id="SSF52540">
    <property type="entry name" value="P-loop containing nucleoside triphosphate hydrolases"/>
    <property type="match status" value="1"/>
</dbReference>
<dbReference type="Pfam" id="PF00664">
    <property type="entry name" value="ABC_membrane"/>
    <property type="match status" value="1"/>
</dbReference>
<dbReference type="PROSITE" id="PS50929">
    <property type="entry name" value="ABC_TM1F"/>
    <property type="match status" value="1"/>
</dbReference>
<evidence type="ECO:0000256" key="15">
    <source>
        <dbReference type="ARBA" id="ARBA00040439"/>
    </source>
</evidence>
<keyword evidence="21" id="KW-1185">Reference proteome</keyword>
<dbReference type="InterPro" id="IPR011527">
    <property type="entry name" value="ABC1_TM_dom"/>
</dbReference>
<evidence type="ECO:0000256" key="9">
    <source>
        <dbReference type="ARBA" id="ARBA00022946"/>
    </source>
</evidence>
<dbReference type="InterPro" id="IPR017871">
    <property type="entry name" value="ABC_transporter-like_CS"/>
</dbReference>
<evidence type="ECO:0000256" key="12">
    <source>
        <dbReference type="ARBA" id="ARBA00023065"/>
    </source>
</evidence>
<dbReference type="InterPro" id="IPR003439">
    <property type="entry name" value="ABC_transporter-like_ATP-bd"/>
</dbReference>
<dbReference type="Gene3D" id="1.20.1560.10">
    <property type="entry name" value="ABC transporter type 1, transmembrane domain"/>
    <property type="match status" value="1"/>
</dbReference>
<feature type="non-terminal residue" evidence="20">
    <location>
        <position position="1"/>
    </location>
</feature>
<dbReference type="Pfam" id="PF00005">
    <property type="entry name" value="ABC_tran"/>
    <property type="match status" value="1"/>
</dbReference>
<keyword evidence="9" id="KW-0809">Transit peptide</keyword>
<gene>
    <name evidence="20" type="primary">abcb8_1</name>
    <name evidence="20" type="ORF">Anas_04438</name>
</gene>
<keyword evidence="6" id="KW-0547">Nucleotide-binding</keyword>
<feature type="domain" description="ABC transporter" evidence="18">
    <location>
        <begin position="146"/>
        <end position="391"/>
    </location>
</feature>
<keyword evidence="10" id="KW-0630">Potassium</keyword>
<evidence type="ECO:0000256" key="7">
    <source>
        <dbReference type="ARBA" id="ARBA00022792"/>
    </source>
</evidence>
<dbReference type="GO" id="GO:0005743">
    <property type="term" value="C:mitochondrial inner membrane"/>
    <property type="evidence" value="ECO:0007669"/>
    <property type="project" value="UniProtKB-SubCell"/>
</dbReference>
<dbReference type="GO" id="GO:0005524">
    <property type="term" value="F:ATP binding"/>
    <property type="evidence" value="ECO:0007669"/>
    <property type="project" value="UniProtKB-KW"/>
</dbReference>
<keyword evidence="12" id="KW-0406">Ion transport</keyword>
<dbReference type="GO" id="GO:0015421">
    <property type="term" value="F:ABC-type oligopeptide transporter activity"/>
    <property type="evidence" value="ECO:0007669"/>
    <property type="project" value="TreeGrafter"/>
</dbReference>
<evidence type="ECO:0000256" key="6">
    <source>
        <dbReference type="ARBA" id="ARBA00022741"/>
    </source>
</evidence>
<dbReference type="InterPro" id="IPR039421">
    <property type="entry name" value="Type_1_exporter"/>
</dbReference>